<feature type="transmembrane region" description="Helical" evidence="4">
    <location>
        <begin position="266"/>
        <end position="288"/>
    </location>
</feature>
<feature type="transmembrane region" description="Helical" evidence="4">
    <location>
        <begin position="150"/>
        <end position="170"/>
    </location>
</feature>
<feature type="transmembrane region" description="Helical" evidence="4">
    <location>
        <begin position="320"/>
        <end position="341"/>
    </location>
</feature>
<feature type="transmembrane region" description="Helical" evidence="4">
    <location>
        <begin position="295"/>
        <end position="314"/>
    </location>
</feature>
<comment type="caution">
    <text evidence="6">The sequence shown here is derived from an EMBL/GenBank/DDBJ whole genome shotgun (WGS) entry which is preliminary data.</text>
</comment>
<dbReference type="SUPFAM" id="SSF103473">
    <property type="entry name" value="MFS general substrate transporter"/>
    <property type="match status" value="1"/>
</dbReference>
<dbReference type="PANTHER" id="PTHR23521">
    <property type="entry name" value="TRANSPORTER MFS SUPERFAMILY"/>
    <property type="match status" value="1"/>
</dbReference>
<evidence type="ECO:0000313" key="6">
    <source>
        <dbReference type="EMBL" id="TWI42237.1"/>
    </source>
</evidence>
<dbReference type="InterPro" id="IPR011701">
    <property type="entry name" value="MFS"/>
</dbReference>
<protein>
    <submittedName>
        <fullName evidence="6">Nitrate/nitrite transporter NarK</fullName>
    </submittedName>
</protein>
<dbReference type="Gene3D" id="1.20.1250.20">
    <property type="entry name" value="MFS general substrate transporter like domains"/>
    <property type="match status" value="2"/>
</dbReference>
<dbReference type="InterPro" id="IPR020846">
    <property type="entry name" value="MFS_dom"/>
</dbReference>
<keyword evidence="1 4" id="KW-0812">Transmembrane</keyword>
<proteinExistence type="predicted"/>
<evidence type="ECO:0000256" key="4">
    <source>
        <dbReference type="SAM" id="Phobius"/>
    </source>
</evidence>
<accession>A0A562PCT7</accession>
<evidence type="ECO:0000313" key="7">
    <source>
        <dbReference type="Proteomes" id="UP000317122"/>
    </source>
</evidence>
<dbReference type="PROSITE" id="PS50850">
    <property type="entry name" value="MFS"/>
    <property type="match status" value="1"/>
</dbReference>
<dbReference type="AlphaFoldDB" id="A0A562PCT7"/>
<dbReference type="Proteomes" id="UP000317122">
    <property type="component" value="Unassembled WGS sequence"/>
</dbReference>
<organism evidence="6 7">
    <name type="scientific">Mesorhizobium tianshanense</name>
    <dbReference type="NCBI Taxonomy" id="39844"/>
    <lineage>
        <taxon>Bacteria</taxon>
        <taxon>Pseudomonadati</taxon>
        <taxon>Pseudomonadota</taxon>
        <taxon>Alphaproteobacteria</taxon>
        <taxon>Hyphomicrobiales</taxon>
        <taxon>Phyllobacteriaceae</taxon>
        <taxon>Mesorhizobium</taxon>
    </lineage>
</organism>
<feature type="transmembrane region" description="Helical" evidence="4">
    <location>
        <begin position="57"/>
        <end position="80"/>
    </location>
</feature>
<feature type="transmembrane region" description="Helical" evidence="4">
    <location>
        <begin position="388"/>
        <end position="407"/>
    </location>
</feature>
<feature type="transmembrane region" description="Helical" evidence="4">
    <location>
        <begin position="232"/>
        <end position="254"/>
    </location>
</feature>
<dbReference type="GO" id="GO:0022857">
    <property type="term" value="F:transmembrane transporter activity"/>
    <property type="evidence" value="ECO:0007669"/>
    <property type="project" value="InterPro"/>
</dbReference>
<feature type="transmembrane region" description="Helical" evidence="4">
    <location>
        <begin position="182"/>
        <end position="201"/>
    </location>
</feature>
<gene>
    <name evidence="6" type="ORF">IQ26_00610</name>
</gene>
<dbReference type="Pfam" id="PF07690">
    <property type="entry name" value="MFS_1"/>
    <property type="match status" value="1"/>
</dbReference>
<dbReference type="InterPro" id="IPR036259">
    <property type="entry name" value="MFS_trans_sf"/>
</dbReference>
<keyword evidence="7" id="KW-1185">Reference proteome</keyword>
<feature type="domain" description="Major facilitator superfamily (MFS) profile" evidence="5">
    <location>
        <begin position="226"/>
        <end position="421"/>
    </location>
</feature>
<dbReference type="GO" id="GO:0005886">
    <property type="term" value="C:plasma membrane"/>
    <property type="evidence" value="ECO:0007669"/>
    <property type="project" value="TreeGrafter"/>
</dbReference>
<feature type="transmembrane region" description="Helical" evidence="4">
    <location>
        <begin position="353"/>
        <end position="376"/>
    </location>
</feature>
<reference evidence="6 7" key="1">
    <citation type="journal article" date="2015" name="Stand. Genomic Sci.">
        <title>Genomic Encyclopedia of Bacterial and Archaeal Type Strains, Phase III: the genomes of soil and plant-associated and newly described type strains.</title>
        <authorList>
            <person name="Whitman W.B."/>
            <person name="Woyke T."/>
            <person name="Klenk H.P."/>
            <person name="Zhou Y."/>
            <person name="Lilburn T.G."/>
            <person name="Beck B.J."/>
            <person name="De Vos P."/>
            <person name="Vandamme P."/>
            <person name="Eisen J.A."/>
            <person name="Garrity G."/>
            <person name="Hugenholtz P."/>
            <person name="Kyrpides N.C."/>
        </authorList>
    </citation>
    <scope>NUCLEOTIDE SEQUENCE [LARGE SCALE GENOMIC DNA]</scope>
    <source>
        <strain evidence="6 7">CGMCC 1.2546</strain>
    </source>
</reference>
<feature type="transmembrane region" description="Helical" evidence="4">
    <location>
        <begin position="92"/>
        <end position="111"/>
    </location>
</feature>
<feature type="transmembrane region" description="Helical" evidence="4">
    <location>
        <begin position="117"/>
        <end position="138"/>
    </location>
</feature>
<name>A0A562PCT7_9HYPH</name>
<keyword evidence="2 4" id="KW-1133">Transmembrane helix</keyword>
<sequence>MAGMTLWRGTQGMAQGAPAEDAHRWRMLFLLCLALVLSLTTWFSATAITPELKAAWHLSGAIEAWLTNGVQIGFVAGALASSLVNLPDIVRLNRLMAVSALLAAVANAWLLTQPGPVGLVVARILTGAALAGVYPPALKLVSTWFVRGRGLALGAVIGALTLGSSLPHLFRALTGSLDWQLVVVAATVATFTGAAIFWFFASEGPYPFGKAIFDPRQIGAVFRNRSLTLVNIGYLGHMWELYAMWAWLLAYARAALEAQQHASPALASLLTFLAIAAGLGGCLLGGVLSDRFGRSLTTAGLMIVSGLCALAVGFVFDGPLWLFVLVTVAWGVSIVGDSAQFSAAVTELGDRRFVGTALSVQLGLGFALTVLVIWLIPQVAALLGGWRWAFLLLVPGPFIGAAAMLALRRLPAAVKMAGGKR</sequence>
<evidence type="ECO:0000256" key="2">
    <source>
        <dbReference type="ARBA" id="ARBA00022989"/>
    </source>
</evidence>
<keyword evidence="3 4" id="KW-0472">Membrane</keyword>
<dbReference type="PANTHER" id="PTHR23521:SF3">
    <property type="entry name" value="MFS TRANSPORTER"/>
    <property type="match status" value="1"/>
</dbReference>
<dbReference type="EMBL" id="VLKT01000003">
    <property type="protein sequence ID" value="TWI42237.1"/>
    <property type="molecule type" value="Genomic_DNA"/>
</dbReference>
<evidence type="ECO:0000256" key="1">
    <source>
        <dbReference type="ARBA" id="ARBA00022692"/>
    </source>
</evidence>
<evidence type="ECO:0000256" key="3">
    <source>
        <dbReference type="ARBA" id="ARBA00023136"/>
    </source>
</evidence>
<evidence type="ECO:0000259" key="5">
    <source>
        <dbReference type="PROSITE" id="PS50850"/>
    </source>
</evidence>